<dbReference type="PANTHER" id="PTHR22684:SF0">
    <property type="entry name" value="RIBOSOME QUALITY CONTROL COMPLEX SUBUNIT TCF25"/>
    <property type="match status" value="1"/>
</dbReference>
<dbReference type="RefSeq" id="XP_064076379.1">
    <property type="nucleotide sequence ID" value="XM_064220309.1"/>
</dbReference>
<name>A0ABM4AYJ7_VANTA</name>
<feature type="compositionally biased region" description="Basic and acidic residues" evidence="1">
    <location>
        <begin position="676"/>
        <end position="687"/>
    </location>
</feature>
<feature type="compositionally biased region" description="Acidic residues" evidence="1">
    <location>
        <begin position="596"/>
        <end position="675"/>
    </location>
</feature>
<evidence type="ECO:0000313" key="2">
    <source>
        <dbReference type="Proteomes" id="UP001652626"/>
    </source>
</evidence>
<organism evidence="2 3">
    <name type="scientific">Vanessa tameamea</name>
    <name type="common">Kamehameha butterfly</name>
    <dbReference type="NCBI Taxonomy" id="334116"/>
    <lineage>
        <taxon>Eukaryota</taxon>
        <taxon>Metazoa</taxon>
        <taxon>Ecdysozoa</taxon>
        <taxon>Arthropoda</taxon>
        <taxon>Hexapoda</taxon>
        <taxon>Insecta</taxon>
        <taxon>Pterygota</taxon>
        <taxon>Neoptera</taxon>
        <taxon>Endopterygota</taxon>
        <taxon>Lepidoptera</taxon>
        <taxon>Glossata</taxon>
        <taxon>Ditrysia</taxon>
        <taxon>Papilionoidea</taxon>
        <taxon>Nymphalidae</taxon>
        <taxon>Nymphalinae</taxon>
        <taxon>Vanessa</taxon>
    </lineage>
</organism>
<feature type="region of interest" description="Disordered" evidence="1">
    <location>
        <begin position="596"/>
        <end position="695"/>
    </location>
</feature>
<gene>
    <name evidence="3" type="primary">LOC113396421</name>
</gene>
<dbReference type="GeneID" id="113396421"/>
<accession>A0ABM4AYJ7</accession>
<sequence length="695" mass="80565">MSQRNVRKLLGAATIPPPNESSDEEYEPLYTKNANKSTYEGLVVSSSSESEHEAVPSTEESAPEDKKENQKRKKKKIKKKSTTDDLDEIDKSLLEVNALLGEPSQPPAVDPEPEPDVSQAVFATKYKHLNVVYELNRIFGRDSDEENKKRRGRKPNLKRIQSNTLIKKEYNFKKGGLSMSIDRREDGLTFFKFDHSREYQRHHMEFLMKLLQMRLITEVEDALKHMHVEGLLEAIDMMFRVDDNSGANTLVEHLIAYMQHVAHPSFNITDIRNRLEYKFPENRPFHIILLKYLHLLTNRACHRTSLEIAKLLLNLDPCDPLAVVFIIDTVALRAREHQWLIEAIEYLDKERDVLFLFNIKFSYALAHFHVATKKKAKPDLTLSDELLKKAMIAFPWSVKEILEASKTFSEENLRNHEFFDEYASATTSKHLKELTHLHVAFAGSWWNEQPVREWLLRNGTELVEKYDNDAALKEEVKRMEQVRNTLFRGMPTEVLRHLSVIKYMADLLIDREIPNVEQAYSFDPHPAWDSVNRYSYATPLNTAYLQQNLDSTLITNFFASLNPNFEVPSPEELHALYFSGPTLNQLRNAINVIDEIDDEDSEDEESEDEESDDGDAAESYEEDGDIEDSEEDDEEAEESQEEEEEEEEEEDEEDEDDEDEDEDSDGDESANESEDEKSNKKSCNKIDEPEEIWTD</sequence>
<proteinExistence type="predicted"/>
<dbReference type="Proteomes" id="UP001652626">
    <property type="component" value="Chromosome Z"/>
</dbReference>
<dbReference type="PANTHER" id="PTHR22684">
    <property type="entry name" value="NULP1-RELATED"/>
    <property type="match status" value="1"/>
</dbReference>
<evidence type="ECO:0000256" key="1">
    <source>
        <dbReference type="SAM" id="MobiDB-lite"/>
    </source>
</evidence>
<feature type="region of interest" description="Disordered" evidence="1">
    <location>
        <begin position="1"/>
        <end position="85"/>
    </location>
</feature>
<keyword evidence="2" id="KW-1185">Reference proteome</keyword>
<reference evidence="3" key="1">
    <citation type="submission" date="2025-08" db="UniProtKB">
        <authorList>
            <consortium name="RefSeq"/>
        </authorList>
    </citation>
    <scope>IDENTIFICATION</scope>
    <source>
        <tissue evidence="3">Whole body</tissue>
    </source>
</reference>
<dbReference type="InterPro" id="IPR006994">
    <property type="entry name" value="TCF25/Rqc1"/>
</dbReference>
<protein>
    <submittedName>
        <fullName evidence="3">Ribosome quality control complex subunit TCF25</fullName>
    </submittedName>
</protein>
<evidence type="ECO:0000313" key="3">
    <source>
        <dbReference type="RefSeq" id="XP_064076379.1"/>
    </source>
</evidence>
<feature type="compositionally biased region" description="Basic residues" evidence="1">
    <location>
        <begin position="69"/>
        <end position="80"/>
    </location>
</feature>
<dbReference type="Pfam" id="PF04910">
    <property type="entry name" value="Tcf25"/>
    <property type="match status" value="1"/>
</dbReference>